<name>A0ABU8UF50_9ACTN</name>
<reference evidence="1 2" key="1">
    <citation type="submission" date="2024-03" db="EMBL/GenBank/DDBJ databases">
        <title>Novel Streptomyces species of biotechnological and ecological value are a feature of Machair soil.</title>
        <authorList>
            <person name="Prole J.R."/>
            <person name="Goodfellow M."/>
            <person name="Allenby N."/>
            <person name="Ward A.C."/>
        </authorList>
    </citation>
    <scope>NUCLEOTIDE SEQUENCE [LARGE SCALE GENOMIC DNA]</scope>
    <source>
        <strain evidence="1 2">MS1.AVA.1</strain>
    </source>
</reference>
<evidence type="ECO:0000313" key="2">
    <source>
        <dbReference type="Proteomes" id="UP001376459"/>
    </source>
</evidence>
<protein>
    <submittedName>
        <fullName evidence="1">Uncharacterized protein</fullName>
    </submittedName>
</protein>
<organism evidence="1 2">
    <name type="scientific">Streptomyces machairae</name>
    <dbReference type="NCBI Taxonomy" id="3134109"/>
    <lineage>
        <taxon>Bacteria</taxon>
        <taxon>Bacillati</taxon>
        <taxon>Actinomycetota</taxon>
        <taxon>Actinomycetes</taxon>
        <taxon>Kitasatosporales</taxon>
        <taxon>Streptomycetaceae</taxon>
        <taxon>Streptomyces</taxon>
    </lineage>
</organism>
<proteinExistence type="predicted"/>
<keyword evidence="2" id="KW-1185">Reference proteome</keyword>
<dbReference type="EMBL" id="JBBKAK010000001">
    <property type="protein sequence ID" value="MEJ8667524.1"/>
    <property type="molecule type" value="Genomic_DNA"/>
</dbReference>
<evidence type="ECO:0000313" key="1">
    <source>
        <dbReference type="EMBL" id="MEJ8667524.1"/>
    </source>
</evidence>
<dbReference type="Proteomes" id="UP001376459">
    <property type="component" value="Unassembled WGS sequence"/>
</dbReference>
<accession>A0ABU8UF50</accession>
<comment type="caution">
    <text evidence="1">The sequence shown here is derived from an EMBL/GenBank/DDBJ whole genome shotgun (WGS) entry which is preliminary data.</text>
</comment>
<sequence length="60" mass="6714">MELALAGSRSEQELETVLRRLHEERAAIVLNDEPVSNRFYDKAARRIAAGVIAYGSDPRT</sequence>
<gene>
    <name evidence="1" type="ORF">WKI71_00100</name>
</gene>